<sequence length="68" mass="7316">MASKDFFLVAAIDFGTTFSGYAFSEVTEFQADPLRVSTCTWGSSTNSVMSLPAGKDVRLFRVRGGGKV</sequence>
<gene>
    <name evidence="1" type="ORF">DPMN_114145</name>
</gene>
<proteinExistence type="predicted"/>
<keyword evidence="2" id="KW-1185">Reference proteome</keyword>
<reference evidence="1" key="2">
    <citation type="submission" date="2020-11" db="EMBL/GenBank/DDBJ databases">
        <authorList>
            <person name="McCartney M.A."/>
            <person name="Auch B."/>
            <person name="Kono T."/>
            <person name="Mallez S."/>
            <person name="Becker A."/>
            <person name="Gohl D.M."/>
            <person name="Silverstein K.A.T."/>
            <person name="Koren S."/>
            <person name="Bechman K.B."/>
            <person name="Herman A."/>
            <person name="Abrahante J.E."/>
            <person name="Garbe J."/>
        </authorList>
    </citation>
    <scope>NUCLEOTIDE SEQUENCE</scope>
    <source>
        <strain evidence="1">Duluth1</strain>
        <tissue evidence="1">Whole animal</tissue>
    </source>
</reference>
<reference evidence="1" key="1">
    <citation type="journal article" date="2019" name="bioRxiv">
        <title>The Genome of the Zebra Mussel, Dreissena polymorpha: A Resource for Invasive Species Research.</title>
        <authorList>
            <person name="McCartney M.A."/>
            <person name="Auch B."/>
            <person name="Kono T."/>
            <person name="Mallez S."/>
            <person name="Zhang Y."/>
            <person name="Obille A."/>
            <person name="Becker A."/>
            <person name="Abrahante J.E."/>
            <person name="Garbe J."/>
            <person name="Badalamenti J.P."/>
            <person name="Herman A."/>
            <person name="Mangelson H."/>
            <person name="Liachko I."/>
            <person name="Sullivan S."/>
            <person name="Sone E.D."/>
            <person name="Koren S."/>
            <person name="Silverstein K.A.T."/>
            <person name="Beckman K.B."/>
            <person name="Gohl D.M."/>
        </authorList>
    </citation>
    <scope>NUCLEOTIDE SEQUENCE</scope>
    <source>
        <strain evidence="1">Duluth1</strain>
        <tissue evidence="1">Whole animal</tissue>
    </source>
</reference>
<dbReference type="EMBL" id="JAIWYP010000004">
    <property type="protein sequence ID" value="KAH3840690.1"/>
    <property type="molecule type" value="Genomic_DNA"/>
</dbReference>
<dbReference type="Proteomes" id="UP000828390">
    <property type="component" value="Unassembled WGS sequence"/>
</dbReference>
<evidence type="ECO:0000313" key="1">
    <source>
        <dbReference type="EMBL" id="KAH3840690.1"/>
    </source>
</evidence>
<organism evidence="1 2">
    <name type="scientific">Dreissena polymorpha</name>
    <name type="common">Zebra mussel</name>
    <name type="synonym">Mytilus polymorpha</name>
    <dbReference type="NCBI Taxonomy" id="45954"/>
    <lineage>
        <taxon>Eukaryota</taxon>
        <taxon>Metazoa</taxon>
        <taxon>Spiralia</taxon>
        <taxon>Lophotrochozoa</taxon>
        <taxon>Mollusca</taxon>
        <taxon>Bivalvia</taxon>
        <taxon>Autobranchia</taxon>
        <taxon>Heteroconchia</taxon>
        <taxon>Euheterodonta</taxon>
        <taxon>Imparidentia</taxon>
        <taxon>Neoheterodontei</taxon>
        <taxon>Myida</taxon>
        <taxon>Dreissenoidea</taxon>
        <taxon>Dreissenidae</taxon>
        <taxon>Dreissena</taxon>
    </lineage>
</organism>
<dbReference type="AlphaFoldDB" id="A0A9D4QSI6"/>
<evidence type="ECO:0000313" key="2">
    <source>
        <dbReference type="Proteomes" id="UP000828390"/>
    </source>
</evidence>
<name>A0A9D4QSI6_DREPO</name>
<accession>A0A9D4QSI6</accession>
<comment type="caution">
    <text evidence="1">The sequence shown here is derived from an EMBL/GenBank/DDBJ whole genome shotgun (WGS) entry which is preliminary data.</text>
</comment>
<protein>
    <submittedName>
        <fullName evidence="1">Uncharacterized protein</fullName>
    </submittedName>
</protein>